<sequence length="216" mass="23054">MFGKHSDLLSLAAFSSCKPQRALVGGSLVVALALGLSGCGSLDRESDSHRYNVVAAETFGSSATYTRLFDAPPERACEAARRALLSQGYLINVSKGKEVEGQKSFQPATDNHQIITIRVVCAADTKDGKVTLGFVSALKDTYNLKKSSNSASVGVGALGSLSLPFSAGNDSMVKVGSETVSSATFYDSFFDLIKSYLRQDEELRQQSLTGDEEFVE</sequence>
<organism evidence="1 2">
    <name type="scientific">Comamonas piscis</name>
    <dbReference type="NCBI Taxonomy" id="1562974"/>
    <lineage>
        <taxon>Bacteria</taxon>
        <taxon>Pseudomonadati</taxon>
        <taxon>Pseudomonadota</taxon>
        <taxon>Betaproteobacteria</taxon>
        <taxon>Burkholderiales</taxon>
        <taxon>Comamonadaceae</taxon>
        <taxon>Comamonas</taxon>
    </lineage>
</organism>
<reference evidence="1 2" key="1">
    <citation type="journal article" date="2020" name="G3 (Bethesda)">
        <title>CeMbio - The Caenorhabditis elegans Microbiome Resource.</title>
        <authorList>
            <person name="Dirksen P."/>
            <person name="Assie A."/>
            <person name="Zimmermann J."/>
            <person name="Zhang F."/>
            <person name="Tietje A.M."/>
            <person name="Marsh S.A."/>
            <person name="Felix M.A."/>
            <person name="Shapira M."/>
            <person name="Kaleta C."/>
            <person name="Schulenburg H."/>
            <person name="Samuel B."/>
        </authorList>
    </citation>
    <scope>NUCLEOTIDE SEQUENCE [LARGE SCALE GENOMIC DNA]</scope>
    <source>
        <strain evidence="1 2">BIGb0172</strain>
    </source>
</reference>
<dbReference type="Proteomes" id="UP000515240">
    <property type="component" value="Chromosome"/>
</dbReference>
<evidence type="ECO:0000313" key="2">
    <source>
        <dbReference type="Proteomes" id="UP000515240"/>
    </source>
</evidence>
<gene>
    <name evidence="1" type="ORF">HS961_17485</name>
</gene>
<dbReference type="InterPro" id="IPR018718">
    <property type="entry name" value="DUF2242"/>
</dbReference>
<accession>A0A7G5EKF5</accession>
<name>A0A7G5EKF5_9BURK</name>
<dbReference type="KEGG" id="cpis:HS961_17485"/>
<dbReference type="AlphaFoldDB" id="A0A7G5EKF5"/>
<dbReference type="Pfam" id="PF10001">
    <property type="entry name" value="DUF2242"/>
    <property type="match status" value="1"/>
</dbReference>
<evidence type="ECO:0000313" key="1">
    <source>
        <dbReference type="EMBL" id="QMV74480.1"/>
    </source>
</evidence>
<protein>
    <submittedName>
        <fullName evidence="1">DUF2242 domain-containing protein</fullName>
    </submittedName>
</protein>
<dbReference type="EMBL" id="CP058554">
    <property type="protein sequence ID" value="QMV74480.1"/>
    <property type="molecule type" value="Genomic_DNA"/>
</dbReference>
<keyword evidence="2" id="KW-1185">Reference proteome</keyword>
<proteinExistence type="predicted"/>